<dbReference type="InterPro" id="IPR015424">
    <property type="entry name" value="PyrdxlP-dep_Trfase"/>
</dbReference>
<dbReference type="EC" id="5.4.3.8" evidence="4"/>
<keyword evidence="2 3" id="KW-0663">Pyridoxal phosphate</keyword>
<dbReference type="CDD" id="cd00610">
    <property type="entry name" value="OAT_like"/>
    <property type="match status" value="1"/>
</dbReference>
<name>A0A7W8UI38_9HYPH</name>
<organism evidence="4 5">
    <name type="scientific">Rhizobium giardinii</name>
    <dbReference type="NCBI Taxonomy" id="56731"/>
    <lineage>
        <taxon>Bacteria</taxon>
        <taxon>Pseudomonadati</taxon>
        <taxon>Pseudomonadota</taxon>
        <taxon>Alphaproteobacteria</taxon>
        <taxon>Hyphomicrobiales</taxon>
        <taxon>Rhizobiaceae</taxon>
        <taxon>Rhizobium/Agrobacterium group</taxon>
        <taxon>Rhizobium</taxon>
    </lineage>
</organism>
<dbReference type="GO" id="GO:0042286">
    <property type="term" value="F:glutamate-1-semialdehyde 2,1-aminomutase activity"/>
    <property type="evidence" value="ECO:0007669"/>
    <property type="project" value="UniProtKB-EC"/>
</dbReference>
<dbReference type="InterPro" id="IPR005814">
    <property type="entry name" value="Aminotrans_3"/>
</dbReference>
<dbReference type="Gene3D" id="3.90.1150.10">
    <property type="entry name" value="Aspartate Aminotransferase, domain 1"/>
    <property type="match status" value="1"/>
</dbReference>
<comment type="cofactor">
    <cofactor evidence="1">
        <name>pyridoxal 5'-phosphate</name>
        <dbReference type="ChEBI" id="CHEBI:597326"/>
    </cofactor>
</comment>
<gene>
    <name evidence="4" type="ORF">GGD55_006388</name>
</gene>
<dbReference type="InterPro" id="IPR015421">
    <property type="entry name" value="PyrdxlP-dep_Trfase_major"/>
</dbReference>
<comment type="similarity">
    <text evidence="3">Belongs to the class-III pyridoxal-phosphate-dependent aminotransferase family.</text>
</comment>
<dbReference type="InterPro" id="IPR015422">
    <property type="entry name" value="PyrdxlP-dep_Trfase_small"/>
</dbReference>
<dbReference type="EMBL" id="JACHBK010000023">
    <property type="protein sequence ID" value="MBB5539638.1"/>
    <property type="molecule type" value="Genomic_DNA"/>
</dbReference>
<sequence length="451" mass="48321">MSTATAAGAVGHARPRSADLYHRGRVVFPGGITRSTIDIDPHPLYVSEGEGAYVIDVDGNRLLDLNNNFTTLLHGHGFAPMIDAVTDLLRRGTCFSNPTRHEIALAELLVSRIPAMEQVRFVNSGTEAVMFAIKAARAYTGRPAIARFEGAYHGAYDWAETGQSGSFESAKTGLRMARSAYTGAPGTTADAVVVLDFNDVDGLEESLSLHANSLAAVLIDPMPSRAGLLRPLPQFIERLNALAQQHGILIIADEVLNLRQGYNGASSRYGLAPDLLTAGKIIGGGFPIGAVGGRSDVMSVFGSDGKAPLVPQGGTFSANPVSMVAGRVAMEAMTFDHFSRLERLGTMLRSRLSDLAAKYDAPFSVTGAASLFRIHAKRVAPTTYSDARMTMVEATRMRSLSRFFRHGGILLPSDAAACLSTPMNEEDIDSVSAAFELFLTTHDTWNEETQQ</sequence>
<dbReference type="Proteomes" id="UP000585507">
    <property type="component" value="Unassembled WGS sequence"/>
</dbReference>
<proteinExistence type="inferred from homology"/>
<evidence type="ECO:0000313" key="4">
    <source>
        <dbReference type="EMBL" id="MBB5539638.1"/>
    </source>
</evidence>
<dbReference type="Gene3D" id="3.40.640.10">
    <property type="entry name" value="Type I PLP-dependent aspartate aminotransferase-like (Major domain)"/>
    <property type="match status" value="1"/>
</dbReference>
<dbReference type="PANTHER" id="PTHR43713:SF3">
    <property type="entry name" value="GLUTAMATE-1-SEMIALDEHYDE 2,1-AMINOMUTASE 1, CHLOROPLASTIC-RELATED"/>
    <property type="match status" value="1"/>
</dbReference>
<evidence type="ECO:0000256" key="2">
    <source>
        <dbReference type="ARBA" id="ARBA00022898"/>
    </source>
</evidence>
<reference evidence="4 5" key="1">
    <citation type="submission" date="2020-08" db="EMBL/GenBank/DDBJ databases">
        <title>Genomic Encyclopedia of Type Strains, Phase IV (KMG-V): Genome sequencing to study the core and pangenomes of soil and plant-associated prokaryotes.</title>
        <authorList>
            <person name="Whitman W."/>
        </authorList>
    </citation>
    <scope>NUCLEOTIDE SEQUENCE [LARGE SCALE GENOMIC DNA]</scope>
    <source>
        <strain evidence="4 5">SEMIA 4084</strain>
    </source>
</reference>
<dbReference type="SUPFAM" id="SSF53383">
    <property type="entry name" value="PLP-dependent transferases"/>
    <property type="match status" value="1"/>
</dbReference>
<dbReference type="RefSeq" id="WP_018328195.1">
    <property type="nucleotide sequence ID" value="NZ_JACHBK010000023.1"/>
</dbReference>
<comment type="caution">
    <text evidence="4">The sequence shown here is derived from an EMBL/GenBank/DDBJ whole genome shotgun (WGS) entry which is preliminary data.</text>
</comment>
<protein>
    <submittedName>
        <fullName evidence="4">Glutamate-1-semialdehyde 2,1-aminomutase</fullName>
        <ecNumber evidence="4">5.4.3.8</ecNumber>
    </submittedName>
</protein>
<evidence type="ECO:0000256" key="3">
    <source>
        <dbReference type="RuleBase" id="RU003560"/>
    </source>
</evidence>
<dbReference type="PANTHER" id="PTHR43713">
    <property type="entry name" value="GLUTAMATE-1-SEMIALDEHYDE 2,1-AMINOMUTASE"/>
    <property type="match status" value="1"/>
</dbReference>
<dbReference type="AlphaFoldDB" id="A0A7W8UI38"/>
<evidence type="ECO:0000256" key="1">
    <source>
        <dbReference type="ARBA" id="ARBA00001933"/>
    </source>
</evidence>
<dbReference type="GO" id="GO:0030170">
    <property type="term" value="F:pyridoxal phosphate binding"/>
    <property type="evidence" value="ECO:0007669"/>
    <property type="project" value="InterPro"/>
</dbReference>
<accession>A0A7W8UI38</accession>
<evidence type="ECO:0000313" key="5">
    <source>
        <dbReference type="Proteomes" id="UP000585507"/>
    </source>
</evidence>
<keyword evidence="4" id="KW-0413">Isomerase</keyword>
<keyword evidence="5" id="KW-1185">Reference proteome</keyword>
<dbReference type="GO" id="GO:0008483">
    <property type="term" value="F:transaminase activity"/>
    <property type="evidence" value="ECO:0007669"/>
    <property type="project" value="InterPro"/>
</dbReference>
<dbReference type="Pfam" id="PF00202">
    <property type="entry name" value="Aminotran_3"/>
    <property type="match status" value="1"/>
</dbReference>